<reference evidence="2 3" key="1">
    <citation type="submission" date="2011-08" db="EMBL/GenBank/DDBJ databases">
        <title>The Genome Sequence of Plasmodium vivax India VII.</title>
        <authorList>
            <consortium name="The Broad Institute Genome Sequencing Platform"/>
            <consortium name="The Broad Institute Genome Sequencing Center for Infectious Disease"/>
            <person name="Neafsey D."/>
            <person name="Carlton J."/>
            <person name="Barnwell J."/>
            <person name="Collins W."/>
            <person name="Escalante A."/>
            <person name="Mullikin J."/>
            <person name="Saul A."/>
            <person name="Guigo R."/>
            <person name="Camara F."/>
            <person name="Young S.K."/>
            <person name="Zeng Q."/>
            <person name="Gargeya S."/>
            <person name="Fitzgerald M."/>
            <person name="Haas B."/>
            <person name="Abouelleil A."/>
            <person name="Alvarado L."/>
            <person name="Arachchi H.M."/>
            <person name="Berlin A."/>
            <person name="Brown A."/>
            <person name="Chapman S.B."/>
            <person name="Chen Z."/>
            <person name="Dunbar C."/>
            <person name="Freedman E."/>
            <person name="Gearin G."/>
            <person name="Gellesch M."/>
            <person name="Goldberg J."/>
            <person name="Griggs A."/>
            <person name="Gujja S."/>
            <person name="Heiman D."/>
            <person name="Howarth C."/>
            <person name="Larson L."/>
            <person name="Lui A."/>
            <person name="MacDonald P.J.P."/>
            <person name="Montmayeur A."/>
            <person name="Murphy C."/>
            <person name="Neiman D."/>
            <person name="Pearson M."/>
            <person name="Priest M."/>
            <person name="Roberts A."/>
            <person name="Saif S."/>
            <person name="Shea T."/>
            <person name="Shenoy N."/>
            <person name="Sisk P."/>
            <person name="Stolte C."/>
            <person name="Sykes S."/>
            <person name="Wortman J."/>
            <person name="Nusbaum C."/>
            <person name="Birren B."/>
        </authorList>
    </citation>
    <scope>NUCLEOTIDE SEQUENCE [LARGE SCALE GENOMIC DNA]</scope>
    <source>
        <strain evidence="2 3">India VII</strain>
    </source>
</reference>
<dbReference type="OrthoDB" id="10364303at2759"/>
<evidence type="ECO:0000313" key="3">
    <source>
        <dbReference type="Proteomes" id="UP000053562"/>
    </source>
</evidence>
<dbReference type="Pfam" id="PF05795">
    <property type="entry name" value="Plasmodium_Vir"/>
    <property type="match status" value="1"/>
</dbReference>
<proteinExistence type="predicted"/>
<accession>A0A0J9S3N5</accession>
<dbReference type="AlphaFoldDB" id="A0A0J9S3N5"/>
<dbReference type="Proteomes" id="UP000053562">
    <property type="component" value="Unassembled WGS sequence"/>
</dbReference>
<organism evidence="2 3">
    <name type="scientific">Plasmodium vivax India VII</name>
    <dbReference type="NCBI Taxonomy" id="1077284"/>
    <lineage>
        <taxon>Eukaryota</taxon>
        <taxon>Sar</taxon>
        <taxon>Alveolata</taxon>
        <taxon>Apicomplexa</taxon>
        <taxon>Aconoidasida</taxon>
        <taxon>Haemosporida</taxon>
        <taxon>Plasmodiidae</taxon>
        <taxon>Plasmodium</taxon>
        <taxon>Plasmodium (Plasmodium)</taxon>
    </lineage>
</organism>
<evidence type="ECO:0000256" key="1">
    <source>
        <dbReference type="SAM" id="MobiDB-lite"/>
    </source>
</evidence>
<dbReference type="EMBL" id="KQ234394">
    <property type="protein sequence ID" value="KMZ77410.1"/>
    <property type="molecule type" value="Genomic_DNA"/>
</dbReference>
<protein>
    <submittedName>
        <fullName evidence="2">Uncharacterized protein</fullName>
    </submittedName>
</protein>
<feature type="compositionally biased region" description="Basic and acidic residues" evidence="1">
    <location>
        <begin position="244"/>
        <end position="258"/>
    </location>
</feature>
<name>A0A0J9S3N5_PLAVI</name>
<gene>
    <name evidence="2" type="ORF">PVIIG_05632</name>
</gene>
<evidence type="ECO:0000313" key="2">
    <source>
        <dbReference type="EMBL" id="KMZ77410.1"/>
    </source>
</evidence>
<feature type="region of interest" description="Disordered" evidence="1">
    <location>
        <begin position="166"/>
        <end position="287"/>
    </location>
</feature>
<sequence length="287" mass="32253">MKSFDSSINISKRCEYLAYWIYDNIMKSKSCDNNKEFYQKLNDLKNKKIMLHDICNITNFEIGKDAFEIKKKLYLLGEILYSIQKKYESNTYLQKYSYDEFFRECVDIYKESISGINCNIRPDYNSELTKFKEHFDAAKSFLNGKGVGIKYDLKKYKESVCPEQSKALQKGAGGESEQQEEASSEKQDGVGPEAQGKGTEAQGKGPEAQGKGSEAAGLKTVGSEVSEQTGPREQLSASVVEAGSRTETEILQTAKEDSFNGEATIVPGINEDTSESFIPKNDLPYFY</sequence>
<feature type="compositionally biased region" description="Polar residues" evidence="1">
    <location>
        <begin position="223"/>
        <end position="237"/>
    </location>
</feature>
<dbReference type="InterPro" id="IPR008780">
    <property type="entry name" value="Plasmodium_Vir"/>
</dbReference>